<sequence>MEYDLGYTVKRAVGYDIEYDVEYAVELKAAEECFRQVKEKATYSVKPKHASGIVKSEAGHEDLRRMRTDGRTRSCRFICKSLSQQLQCYSAIRRTTQEVIRRLNVMSYPAS</sequence>
<comment type="caution">
    <text evidence="1">The sequence shown here is derived from an EMBL/GenBank/DDBJ whole genome shotgun (WGS) entry which is preliminary data.</text>
</comment>
<evidence type="ECO:0000313" key="2">
    <source>
        <dbReference type="Proteomes" id="UP000290572"/>
    </source>
</evidence>
<protein>
    <submittedName>
        <fullName evidence="1">Formin-2 isoform X2</fullName>
    </submittedName>
</protein>
<dbReference type="Proteomes" id="UP000290572">
    <property type="component" value="Unassembled WGS sequence"/>
</dbReference>
<keyword evidence="2" id="KW-1185">Reference proteome</keyword>
<proteinExistence type="predicted"/>
<accession>A0A498LKM1</accession>
<evidence type="ECO:0000313" key="1">
    <source>
        <dbReference type="EMBL" id="RXN08760.1"/>
    </source>
</evidence>
<dbReference type="EMBL" id="QBIY01013298">
    <property type="protein sequence ID" value="RXN08760.1"/>
    <property type="molecule type" value="Genomic_DNA"/>
</dbReference>
<organism evidence="1 2">
    <name type="scientific">Labeo rohita</name>
    <name type="common">Indian major carp</name>
    <name type="synonym">Cyprinus rohita</name>
    <dbReference type="NCBI Taxonomy" id="84645"/>
    <lineage>
        <taxon>Eukaryota</taxon>
        <taxon>Metazoa</taxon>
        <taxon>Chordata</taxon>
        <taxon>Craniata</taxon>
        <taxon>Vertebrata</taxon>
        <taxon>Euteleostomi</taxon>
        <taxon>Actinopterygii</taxon>
        <taxon>Neopterygii</taxon>
        <taxon>Teleostei</taxon>
        <taxon>Ostariophysi</taxon>
        <taxon>Cypriniformes</taxon>
        <taxon>Cyprinidae</taxon>
        <taxon>Labeoninae</taxon>
        <taxon>Labeonini</taxon>
        <taxon>Labeo</taxon>
    </lineage>
</organism>
<name>A0A498LKM1_LABRO</name>
<dbReference type="AlphaFoldDB" id="A0A498LKM1"/>
<gene>
    <name evidence="1" type="ORF">ROHU_031587</name>
</gene>
<reference evidence="1 2" key="1">
    <citation type="submission" date="2018-03" db="EMBL/GenBank/DDBJ databases">
        <title>Draft genome sequence of Rohu Carp (Labeo rohita).</title>
        <authorList>
            <person name="Das P."/>
            <person name="Kushwaha B."/>
            <person name="Joshi C.G."/>
            <person name="Kumar D."/>
            <person name="Nagpure N.S."/>
            <person name="Sahoo L."/>
            <person name="Das S.P."/>
            <person name="Bit A."/>
            <person name="Patnaik S."/>
            <person name="Meher P.K."/>
            <person name="Jayasankar P."/>
            <person name="Koringa P.G."/>
            <person name="Patel N.V."/>
            <person name="Hinsu A.T."/>
            <person name="Kumar R."/>
            <person name="Pandey M."/>
            <person name="Agarwal S."/>
            <person name="Srivastava S."/>
            <person name="Singh M."/>
            <person name="Iquebal M.A."/>
            <person name="Jaiswal S."/>
            <person name="Angadi U.B."/>
            <person name="Kumar N."/>
            <person name="Raza M."/>
            <person name="Shah T.M."/>
            <person name="Rai A."/>
            <person name="Jena J.K."/>
        </authorList>
    </citation>
    <scope>NUCLEOTIDE SEQUENCE [LARGE SCALE GENOMIC DNA]</scope>
    <source>
        <strain evidence="1">DASCIFA01</strain>
        <tissue evidence="1">Testis</tissue>
    </source>
</reference>